<dbReference type="FunFam" id="1.10.10.10:FF:000322">
    <property type="entry name" value="Probable disease resistance protein At1g63360"/>
    <property type="match status" value="1"/>
</dbReference>
<dbReference type="InterPro" id="IPR027417">
    <property type="entry name" value="P-loop_NTPase"/>
</dbReference>
<evidence type="ECO:0000259" key="3">
    <source>
        <dbReference type="Pfam" id="PF00931"/>
    </source>
</evidence>
<keyword evidence="2" id="KW-0611">Plant defense</keyword>
<dbReference type="InterPro" id="IPR036388">
    <property type="entry name" value="WH-like_DNA-bd_sf"/>
</dbReference>
<dbReference type="AlphaFoldDB" id="A0AAP0E4U1"/>
<sequence>MFKNSLRSSGLKGSSIIITTRLQIVAEIVSPASSVYKLSSLRDGDSWKLFLFYAFRNEGEQQNPNLLRIGRQIIKKCGGVPLAIKVVGSLLYSEGQNERKWEWIRDNGIWDLQEVEEKSIIDTFRLSYNCLSSPARQCFAYCSLYPKDYAMEKENLIQIWMANGFIPVDDGTEPEVAGDMIFNELLSNSMLEGTERDGDGDIVECKMHDLLHDFASLVSRELDSLRMDATQDGEMINKNTLERARHLSVIGSSSELRLNHPSLSLQGLRTLMDVQQPSLISSAAS</sequence>
<dbReference type="Gene3D" id="1.10.8.430">
    <property type="entry name" value="Helical domain of apoptotic protease-activating factors"/>
    <property type="match status" value="1"/>
</dbReference>
<comment type="caution">
    <text evidence="5">The sequence shown here is derived from an EMBL/GenBank/DDBJ whole genome shotgun (WGS) entry which is preliminary data.</text>
</comment>
<dbReference type="Proteomes" id="UP001420932">
    <property type="component" value="Unassembled WGS sequence"/>
</dbReference>
<evidence type="ECO:0000259" key="4">
    <source>
        <dbReference type="Pfam" id="PF23559"/>
    </source>
</evidence>
<dbReference type="EMBL" id="JBBNAF010000013">
    <property type="protein sequence ID" value="KAK9086666.1"/>
    <property type="molecule type" value="Genomic_DNA"/>
</dbReference>
<organism evidence="5 6">
    <name type="scientific">Stephania yunnanensis</name>
    <dbReference type="NCBI Taxonomy" id="152371"/>
    <lineage>
        <taxon>Eukaryota</taxon>
        <taxon>Viridiplantae</taxon>
        <taxon>Streptophyta</taxon>
        <taxon>Embryophyta</taxon>
        <taxon>Tracheophyta</taxon>
        <taxon>Spermatophyta</taxon>
        <taxon>Magnoliopsida</taxon>
        <taxon>Ranunculales</taxon>
        <taxon>Menispermaceae</taxon>
        <taxon>Menispermoideae</taxon>
        <taxon>Cissampelideae</taxon>
        <taxon>Stephania</taxon>
    </lineage>
</organism>
<name>A0AAP0E4U1_9MAGN</name>
<evidence type="ECO:0000313" key="6">
    <source>
        <dbReference type="Proteomes" id="UP001420932"/>
    </source>
</evidence>
<dbReference type="Gene3D" id="1.10.10.10">
    <property type="entry name" value="Winged helix-like DNA-binding domain superfamily/Winged helix DNA-binding domain"/>
    <property type="match status" value="1"/>
</dbReference>
<dbReference type="PANTHER" id="PTHR23155:SF1219">
    <property type="entry name" value="OS08G0543500 PROTEIN"/>
    <property type="match status" value="1"/>
</dbReference>
<dbReference type="InterPro" id="IPR042197">
    <property type="entry name" value="Apaf_helical"/>
</dbReference>
<dbReference type="PANTHER" id="PTHR23155">
    <property type="entry name" value="DISEASE RESISTANCE PROTEIN RP"/>
    <property type="match status" value="1"/>
</dbReference>
<dbReference type="InterPro" id="IPR044974">
    <property type="entry name" value="Disease_R_plants"/>
</dbReference>
<evidence type="ECO:0000313" key="5">
    <source>
        <dbReference type="EMBL" id="KAK9086666.1"/>
    </source>
</evidence>
<keyword evidence="6" id="KW-1185">Reference proteome</keyword>
<reference evidence="5 6" key="1">
    <citation type="submission" date="2024-01" db="EMBL/GenBank/DDBJ databases">
        <title>Genome assemblies of Stephania.</title>
        <authorList>
            <person name="Yang L."/>
        </authorList>
    </citation>
    <scope>NUCLEOTIDE SEQUENCE [LARGE SCALE GENOMIC DNA]</scope>
    <source>
        <strain evidence="5">YNDBR</strain>
        <tissue evidence="5">Leaf</tissue>
    </source>
</reference>
<dbReference type="GO" id="GO:0098542">
    <property type="term" value="P:defense response to other organism"/>
    <property type="evidence" value="ECO:0007669"/>
    <property type="project" value="TreeGrafter"/>
</dbReference>
<feature type="domain" description="NB-ARC" evidence="3">
    <location>
        <begin position="10"/>
        <end position="58"/>
    </location>
</feature>
<gene>
    <name evidence="5" type="ORF">Syun_029060</name>
</gene>
<dbReference type="GO" id="GO:0043531">
    <property type="term" value="F:ADP binding"/>
    <property type="evidence" value="ECO:0007669"/>
    <property type="project" value="InterPro"/>
</dbReference>
<dbReference type="InterPro" id="IPR058922">
    <property type="entry name" value="WHD_DRP"/>
</dbReference>
<dbReference type="Pfam" id="PF23559">
    <property type="entry name" value="WHD_DRP"/>
    <property type="match status" value="1"/>
</dbReference>
<proteinExistence type="predicted"/>
<dbReference type="Pfam" id="PF00931">
    <property type="entry name" value="NB-ARC"/>
    <property type="match status" value="1"/>
</dbReference>
<protein>
    <recommendedName>
        <fullName evidence="7">NB-ARC domain-containing protein</fullName>
    </recommendedName>
</protein>
<dbReference type="SUPFAM" id="SSF52540">
    <property type="entry name" value="P-loop containing nucleoside triphosphate hydrolases"/>
    <property type="match status" value="1"/>
</dbReference>
<evidence type="ECO:0000256" key="1">
    <source>
        <dbReference type="ARBA" id="ARBA00022737"/>
    </source>
</evidence>
<feature type="domain" description="Disease resistance protein winged helix" evidence="4">
    <location>
        <begin position="144"/>
        <end position="215"/>
    </location>
</feature>
<evidence type="ECO:0008006" key="7">
    <source>
        <dbReference type="Google" id="ProtNLM"/>
    </source>
</evidence>
<evidence type="ECO:0000256" key="2">
    <source>
        <dbReference type="ARBA" id="ARBA00022821"/>
    </source>
</evidence>
<dbReference type="InterPro" id="IPR002182">
    <property type="entry name" value="NB-ARC"/>
</dbReference>
<accession>A0AAP0E4U1</accession>
<keyword evidence="1" id="KW-0677">Repeat</keyword>